<dbReference type="InterPro" id="IPR050071">
    <property type="entry name" value="Dehydroquinate_synthase"/>
</dbReference>
<dbReference type="InterPro" id="IPR056179">
    <property type="entry name" value="DHQS_C"/>
</dbReference>
<dbReference type="GO" id="GO:0003856">
    <property type="term" value="F:3-dehydroquinate synthase activity"/>
    <property type="evidence" value="ECO:0007669"/>
    <property type="project" value="TreeGrafter"/>
</dbReference>
<keyword evidence="2" id="KW-0456">Lyase</keyword>
<dbReference type="EMBL" id="JANAVB010030819">
    <property type="protein sequence ID" value="KAJ6812755.1"/>
    <property type="molecule type" value="Genomic_DNA"/>
</dbReference>
<dbReference type="PANTHER" id="PTHR43622">
    <property type="entry name" value="3-DEHYDROQUINATE SYNTHASE"/>
    <property type="match status" value="1"/>
</dbReference>
<evidence type="ECO:0000259" key="3">
    <source>
        <dbReference type="Pfam" id="PF24621"/>
    </source>
</evidence>
<dbReference type="SUPFAM" id="SSF56796">
    <property type="entry name" value="Dehydroquinate synthase-like"/>
    <property type="match status" value="1"/>
</dbReference>
<feature type="domain" description="3-dehydroquinate synthase C-terminal" evidence="3">
    <location>
        <begin position="2"/>
        <end position="63"/>
    </location>
</feature>
<reference evidence="4" key="1">
    <citation type="journal article" date="2023" name="GigaByte">
        <title>Genome assembly of the bearded iris, Iris pallida Lam.</title>
        <authorList>
            <person name="Bruccoleri R.E."/>
            <person name="Oakeley E.J."/>
            <person name="Faust A.M.E."/>
            <person name="Altorfer M."/>
            <person name="Dessus-Babus S."/>
            <person name="Burckhardt D."/>
            <person name="Oertli M."/>
            <person name="Naumann U."/>
            <person name="Petersen F."/>
            <person name="Wong J."/>
        </authorList>
    </citation>
    <scope>NUCLEOTIDE SEQUENCE</scope>
    <source>
        <strain evidence="4">GSM-AAB239-AS_SAM_17_03QT</strain>
    </source>
</reference>
<organism evidence="4 5">
    <name type="scientific">Iris pallida</name>
    <name type="common">Sweet iris</name>
    <dbReference type="NCBI Taxonomy" id="29817"/>
    <lineage>
        <taxon>Eukaryota</taxon>
        <taxon>Viridiplantae</taxon>
        <taxon>Streptophyta</taxon>
        <taxon>Embryophyta</taxon>
        <taxon>Tracheophyta</taxon>
        <taxon>Spermatophyta</taxon>
        <taxon>Magnoliopsida</taxon>
        <taxon>Liliopsida</taxon>
        <taxon>Asparagales</taxon>
        <taxon>Iridaceae</taxon>
        <taxon>Iridoideae</taxon>
        <taxon>Irideae</taxon>
        <taxon>Iris</taxon>
    </lineage>
</organism>
<keyword evidence="1" id="KW-0520">NAD</keyword>
<evidence type="ECO:0000313" key="4">
    <source>
        <dbReference type="EMBL" id="KAJ6812755.1"/>
    </source>
</evidence>
<proteinExistence type="predicted"/>
<protein>
    <submittedName>
        <fullName evidence="4">3-dehydroquinate synthase, chloroplastic</fullName>
    </submittedName>
</protein>
<dbReference type="Gene3D" id="1.20.1090.10">
    <property type="entry name" value="Dehydroquinate synthase-like - alpha domain"/>
    <property type="match status" value="1"/>
</dbReference>
<dbReference type="AlphaFoldDB" id="A0AAX6F9Z9"/>
<sequence>MQSLLARDPSALAHAIKRSCENKAEVVSLDEKESGLRATLNLGHTFGHAIENGIGYGQWLHGGCGSWNGYGG</sequence>
<dbReference type="PANTHER" id="PTHR43622:SF7">
    <property type="entry name" value="3-DEHYDROQUINATE SYNTHASE, CHLOROPLASTIC"/>
    <property type="match status" value="1"/>
</dbReference>
<gene>
    <name evidence="4" type="ORF">M6B38_147215</name>
</gene>
<name>A0AAX6F9Z9_IRIPA</name>
<accession>A0AAX6F9Z9</accession>
<dbReference type="GO" id="GO:0009073">
    <property type="term" value="P:aromatic amino acid family biosynthetic process"/>
    <property type="evidence" value="ECO:0007669"/>
    <property type="project" value="TreeGrafter"/>
</dbReference>
<evidence type="ECO:0000313" key="5">
    <source>
        <dbReference type="Proteomes" id="UP001140949"/>
    </source>
</evidence>
<keyword evidence="5" id="KW-1185">Reference proteome</keyword>
<comment type="caution">
    <text evidence="4">The sequence shown here is derived from an EMBL/GenBank/DDBJ whole genome shotgun (WGS) entry which is preliminary data.</text>
</comment>
<reference evidence="4" key="2">
    <citation type="submission" date="2023-04" db="EMBL/GenBank/DDBJ databases">
        <authorList>
            <person name="Bruccoleri R.E."/>
            <person name="Oakeley E.J."/>
            <person name="Faust A.-M."/>
            <person name="Dessus-Babus S."/>
            <person name="Altorfer M."/>
            <person name="Burckhardt D."/>
            <person name="Oertli M."/>
            <person name="Naumann U."/>
            <person name="Petersen F."/>
            <person name="Wong J."/>
        </authorList>
    </citation>
    <scope>NUCLEOTIDE SEQUENCE</scope>
    <source>
        <strain evidence="4">GSM-AAB239-AS_SAM_17_03QT</strain>
        <tissue evidence="4">Leaf</tissue>
    </source>
</reference>
<dbReference type="Proteomes" id="UP001140949">
    <property type="component" value="Unassembled WGS sequence"/>
</dbReference>
<evidence type="ECO:0000256" key="2">
    <source>
        <dbReference type="ARBA" id="ARBA00023239"/>
    </source>
</evidence>
<evidence type="ECO:0000256" key="1">
    <source>
        <dbReference type="ARBA" id="ARBA00023027"/>
    </source>
</evidence>
<dbReference type="Pfam" id="PF24621">
    <property type="entry name" value="DHQS_C"/>
    <property type="match status" value="1"/>
</dbReference>